<dbReference type="EMBL" id="SHAH01000029">
    <property type="protein sequence ID" value="RZO76521.1"/>
    <property type="molecule type" value="Genomic_DNA"/>
</dbReference>
<keyword evidence="1" id="KW-0732">Signal</keyword>
<evidence type="ECO:0000256" key="1">
    <source>
        <dbReference type="SAM" id="SignalP"/>
    </source>
</evidence>
<proteinExistence type="predicted"/>
<evidence type="ECO:0008006" key="4">
    <source>
        <dbReference type="Google" id="ProtNLM"/>
    </source>
</evidence>
<sequence>MNLTVQFSKQFGPLVVMTLAIFSSAGAQAQGTPLAVELLPLGKDLGLRSGQTVTPAYEGWYENEDGSIALSFGYYNRNSEEVLNIPVGSANRIIGAPNGEDDQGQPTEFDIERHWGVFTVNIPADFDGKIAWHLENQGKVFEVPANRHTDFIIDAIVGDANGNLPPQIRFSEDGPVGMGPGGITAGPMQAKVGEPLAVQAWASDDGKVSGIAAMFVGQRGATPPVDITWFKHQGPGQVSFSEPTSKIPAEGGSTTTDVTFSEAGEYLLRARVTDLGGPEMAGHSQCCWTNSFVKVSVSH</sequence>
<evidence type="ECO:0000313" key="3">
    <source>
        <dbReference type="Proteomes" id="UP000320404"/>
    </source>
</evidence>
<name>A0A520S271_9GAMM</name>
<accession>A0A520S271</accession>
<feature type="chain" id="PRO_5022118199" description="PKD domain-containing protein" evidence="1">
    <location>
        <begin position="30"/>
        <end position="299"/>
    </location>
</feature>
<gene>
    <name evidence="2" type="ORF">EVA69_02855</name>
</gene>
<dbReference type="Proteomes" id="UP000320404">
    <property type="component" value="Unassembled WGS sequence"/>
</dbReference>
<reference evidence="2 3" key="1">
    <citation type="submission" date="2019-02" db="EMBL/GenBank/DDBJ databases">
        <title>Prokaryotic population dynamics and viral predation in marine succession experiment using metagenomics: the confinement effect.</title>
        <authorList>
            <person name="Haro-Moreno J.M."/>
            <person name="Rodriguez-Valera F."/>
            <person name="Lopez-Perez M."/>
        </authorList>
    </citation>
    <scope>NUCLEOTIDE SEQUENCE [LARGE SCALE GENOMIC DNA]</scope>
    <source>
        <strain evidence="2">MED-G158</strain>
    </source>
</reference>
<protein>
    <recommendedName>
        <fullName evidence="4">PKD domain-containing protein</fullName>
    </recommendedName>
</protein>
<feature type="signal peptide" evidence="1">
    <location>
        <begin position="1"/>
        <end position="29"/>
    </location>
</feature>
<organism evidence="2 3">
    <name type="scientific">OM182 bacterium</name>
    <dbReference type="NCBI Taxonomy" id="2510334"/>
    <lineage>
        <taxon>Bacteria</taxon>
        <taxon>Pseudomonadati</taxon>
        <taxon>Pseudomonadota</taxon>
        <taxon>Gammaproteobacteria</taxon>
        <taxon>OMG group</taxon>
        <taxon>OM182 clade</taxon>
    </lineage>
</organism>
<comment type="caution">
    <text evidence="2">The sequence shown here is derived from an EMBL/GenBank/DDBJ whole genome shotgun (WGS) entry which is preliminary data.</text>
</comment>
<dbReference type="AlphaFoldDB" id="A0A520S271"/>
<evidence type="ECO:0000313" key="2">
    <source>
        <dbReference type="EMBL" id="RZO76521.1"/>
    </source>
</evidence>